<keyword evidence="2" id="KW-1185">Reference proteome</keyword>
<dbReference type="EMBL" id="JAIXMP010000002">
    <property type="protein sequence ID" value="KAI9276926.1"/>
    <property type="molecule type" value="Genomic_DNA"/>
</dbReference>
<evidence type="ECO:0000313" key="2">
    <source>
        <dbReference type="Proteomes" id="UP001209540"/>
    </source>
</evidence>
<evidence type="ECO:0000313" key="1">
    <source>
        <dbReference type="EMBL" id="KAI9276926.1"/>
    </source>
</evidence>
<protein>
    <submittedName>
        <fullName evidence="1">Uncharacterized protein</fullName>
    </submittedName>
</protein>
<name>A0AAD5KAM2_9FUNG</name>
<comment type="caution">
    <text evidence="1">The sequence shown here is derived from an EMBL/GenBank/DDBJ whole genome shotgun (WGS) entry which is preliminary data.</text>
</comment>
<reference evidence="1" key="2">
    <citation type="submission" date="2023-02" db="EMBL/GenBank/DDBJ databases">
        <authorList>
            <consortium name="DOE Joint Genome Institute"/>
            <person name="Mondo S.J."/>
            <person name="Chang Y."/>
            <person name="Wang Y."/>
            <person name="Ahrendt S."/>
            <person name="Andreopoulos W."/>
            <person name="Barry K."/>
            <person name="Beard J."/>
            <person name="Benny G.L."/>
            <person name="Blankenship S."/>
            <person name="Bonito G."/>
            <person name="Cuomo C."/>
            <person name="Desiro A."/>
            <person name="Gervers K.A."/>
            <person name="Hundley H."/>
            <person name="Kuo A."/>
            <person name="LaButti K."/>
            <person name="Lang B.F."/>
            <person name="Lipzen A."/>
            <person name="O'Donnell K."/>
            <person name="Pangilinan J."/>
            <person name="Reynolds N."/>
            <person name="Sandor L."/>
            <person name="Smith M.W."/>
            <person name="Tsang A."/>
            <person name="Grigoriev I.V."/>
            <person name="Stajich J.E."/>
            <person name="Spatafora J.W."/>
        </authorList>
    </citation>
    <scope>NUCLEOTIDE SEQUENCE</scope>
    <source>
        <strain evidence="1">RSA 2281</strain>
    </source>
</reference>
<sequence length="384" mass="45005">MISSNITLPFAETIHHATENNKVQLDDDISFPPLIMSCMDDWELFPPLHLSKLENKKIDNEDTVSCDSKSGSSIVWIGRRTFAEVAIYSGMCHQPISTFNLYSKNQTKQQRSSTKRTMKIDPGTSLNTYTINPSADDDDGEEGTYSLIKSTQLKKRHINTKLNHCKSKSLEIAYRRRIALFFKHHCHNNNKHCTSLYPYYQNALLEAKEDLILCKGLRDRLPPRWYFTSRAGTKKAHETRLNKYGRLDIRNIHDKRLNRHGYHLAQITQELKDPRIRQTIYDLMHMAIKKIYWMGSWMDPNLWKSEAAYISTRYLGIYTMLDRYWIPYLEVQAIPNIQECCRKEQRKHIRRLAHVLPTTSSHTKQLFKLSHLQYTQAVLKSKVV</sequence>
<organism evidence="1 2">
    <name type="scientific">Phascolomyces articulosus</name>
    <dbReference type="NCBI Taxonomy" id="60185"/>
    <lineage>
        <taxon>Eukaryota</taxon>
        <taxon>Fungi</taxon>
        <taxon>Fungi incertae sedis</taxon>
        <taxon>Mucoromycota</taxon>
        <taxon>Mucoromycotina</taxon>
        <taxon>Mucoromycetes</taxon>
        <taxon>Mucorales</taxon>
        <taxon>Lichtheimiaceae</taxon>
        <taxon>Phascolomyces</taxon>
    </lineage>
</organism>
<dbReference type="Proteomes" id="UP001209540">
    <property type="component" value="Unassembled WGS sequence"/>
</dbReference>
<reference evidence="1" key="1">
    <citation type="journal article" date="2022" name="IScience">
        <title>Evolution of zygomycete secretomes and the origins of terrestrial fungal ecologies.</title>
        <authorList>
            <person name="Chang Y."/>
            <person name="Wang Y."/>
            <person name="Mondo S."/>
            <person name="Ahrendt S."/>
            <person name="Andreopoulos W."/>
            <person name="Barry K."/>
            <person name="Beard J."/>
            <person name="Benny G.L."/>
            <person name="Blankenship S."/>
            <person name="Bonito G."/>
            <person name="Cuomo C."/>
            <person name="Desiro A."/>
            <person name="Gervers K.A."/>
            <person name="Hundley H."/>
            <person name="Kuo A."/>
            <person name="LaButti K."/>
            <person name="Lang B.F."/>
            <person name="Lipzen A."/>
            <person name="O'Donnell K."/>
            <person name="Pangilinan J."/>
            <person name="Reynolds N."/>
            <person name="Sandor L."/>
            <person name="Smith M.E."/>
            <person name="Tsang A."/>
            <person name="Grigoriev I.V."/>
            <person name="Stajich J.E."/>
            <person name="Spatafora J.W."/>
        </authorList>
    </citation>
    <scope>NUCLEOTIDE SEQUENCE</scope>
    <source>
        <strain evidence="1">RSA 2281</strain>
    </source>
</reference>
<proteinExistence type="predicted"/>
<dbReference type="AlphaFoldDB" id="A0AAD5KAM2"/>
<gene>
    <name evidence="1" type="ORF">BDA99DRAFT_494438</name>
</gene>
<accession>A0AAD5KAM2</accession>